<dbReference type="InterPro" id="IPR006016">
    <property type="entry name" value="UspA"/>
</dbReference>
<proteinExistence type="inferred from homology"/>
<evidence type="ECO:0000313" key="4">
    <source>
        <dbReference type="Proteomes" id="UP000011717"/>
    </source>
</evidence>
<dbReference type="PRINTS" id="PR01438">
    <property type="entry name" value="UNVRSLSTRESS"/>
</dbReference>
<evidence type="ECO:0000313" key="3">
    <source>
        <dbReference type="EMBL" id="EMD83179.1"/>
    </source>
</evidence>
<dbReference type="EMBL" id="AMRV01000003">
    <property type="protein sequence ID" value="EMD83179.1"/>
    <property type="molecule type" value="Genomic_DNA"/>
</dbReference>
<sequence>MHRIILHANRDDGFDVRVEAAMAIARVFNAHITCLHSRQNMTVTGDVYAAGMFTAVLPPSIEEDIRKEEQAFRDHCSRMIESEDVSWDWKVRLGLPERAFARESVLGDLVILSPAGEDIGDQSGETFLGRTLVAAGCPVLVAPRAEVRFATEGRVLLLWNGSPEAGRALKGAMPFLRRAAAVRILGIGEARSDRPGPEDAARYLSRADIRAETREVANGDAEDIVQDEAAAFEADLIAMGAYGRSRFSELILGGVTQSMISQTRHAILFAH</sequence>
<dbReference type="Gene3D" id="3.40.50.12370">
    <property type="match status" value="1"/>
</dbReference>
<evidence type="ECO:0000259" key="2">
    <source>
        <dbReference type="Pfam" id="PF00582"/>
    </source>
</evidence>
<comment type="caution">
    <text evidence="3">The sequence shown here is derived from an EMBL/GenBank/DDBJ whole genome shotgun (WGS) entry which is preliminary data.</text>
</comment>
<dbReference type="Proteomes" id="UP000011717">
    <property type="component" value="Unassembled WGS sequence"/>
</dbReference>
<comment type="similarity">
    <text evidence="1">Belongs to the universal stress protein A family.</text>
</comment>
<dbReference type="SUPFAM" id="SSF52402">
    <property type="entry name" value="Adenine nucleotide alpha hydrolases-like"/>
    <property type="match status" value="2"/>
</dbReference>
<dbReference type="Pfam" id="PF00582">
    <property type="entry name" value="Usp"/>
    <property type="match status" value="1"/>
</dbReference>
<feature type="domain" description="UspA" evidence="2">
    <location>
        <begin position="201"/>
        <end position="265"/>
    </location>
</feature>
<evidence type="ECO:0000256" key="1">
    <source>
        <dbReference type="ARBA" id="ARBA00008791"/>
    </source>
</evidence>
<keyword evidence="4" id="KW-1185">Reference proteome</keyword>
<name>M2T9E2_9SPHN</name>
<organism evidence="3 4">
    <name type="scientific">Pacificimonas flava</name>
    <dbReference type="NCBI Taxonomy" id="1234595"/>
    <lineage>
        <taxon>Bacteria</taxon>
        <taxon>Pseudomonadati</taxon>
        <taxon>Pseudomonadota</taxon>
        <taxon>Alphaproteobacteria</taxon>
        <taxon>Sphingomonadales</taxon>
        <taxon>Sphingosinicellaceae</taxon>
        <taxon>Pacificimonas</taxon>
    </lineage>
</organism>
<dbReference type="PANTHER" id="PTHR46268:SF15">
    <property type="entry name" value="UNIVERSAL STRESS PROTEIN HP_0031"/>
    <property type="match status" value="1"/>
</dbReference>
<dbReference type="RefSeq" id="WP_008600705.1">
    <property type="nucleotide sequence ID" value="NZ_AMRV01000003.1"/>
</dbReference>
<protein>
    <submittedName>
        <fullName evidence="3">UspA</fullName>
    </submittedName>
</protein>
<accession>M2T9E2</accession>
<dbReference type="PANTHER" id="PTHR46268">
    <property type="entry name" value="STRESS RESPONSE PROTEIN NHAX"/>
    <property type="match status" value="1"/>
</dbReference>
<dbReference type="InterPro" id="IPR006015">
    <property type="entry name" value="Universal_stress_UspA"/>
</dbReference>
<gene>
    <name evidence="3" type="ORF">C725_1080</name>
</gene>
<reference evidence="3 4" key="1">
    <citation type="journal article" date="2013" name="Genome Announc.">
        <title>Draft Genome Sequence of Strain JLT2015T, Belonging to the Family Sphingomonadaceae of the Alphaproteobacteria.</title>
        <authorList>
            <person name="Tang K."/>
            <person name="Liu K."/>
            <person name="Li S."/>
            <person name="Jiao N."/>
        </authorList>
    </citation>
    <scope>NUCLEOTIDE SEQUENCE [LARGE SCALE GENOMIC DNA]</scope>
    <source>
        <strain evidence="3 4">JLT2015</strain>
    </source>
</reference>
<dbReference type="AlphaFoldDB" id="M2T9E2"/>
<dbReference type="CDD" id="cd00293">
    <property type="entry name" value="USP-like"/>
    <property type="match status" value="1"/>
</dbReference>
<dbReference type="OrthoDB" id="9804721at2"/>